<dbReference type="InterPro" id="IPR020841">
    <property type="entry name" value="PKS_Beta-ketoAc_synthase_dom"/>
</dbReference>
<dbReference type="PANTHER" id="PTHR43775">
    <property type="entry name" value="FATTY ACID SYNTHASE"/>
    <property type="match status" value="1"/>
</dbReference>
<feature type="compositionally biased region" description="Acidic residues" evidence="3">
    <location>
        <begin position="60"/>
        <end position="71"/>
    </location>
</feature>
<dbReference type="EMBL" id="JBHSFP010000014">
    <property type="protein sequence ID" value="MFC4533179.1"/>
    <property type="molecule type" value="Genomic_DNA"/>
</dbReference>
<feature type="region of interest" description="Disordered" evidence="3">
    <location>
        <begin position="40"/>
        <end position="79"/>
    </location>
</feature>
<feature type="domain" description="Ketosynthase family 3 (KS3)" evidence="4">
    <location>
        <begin position="4"/>
        <end position="442"/>
    </location>
</feature>
<dbReference type="InterPro" id="IPR050091">
    <property type="entry name" value="PKS_NRPS_Biosynth_Enz"/>
</dbReference>
<dbReference type="RefSeq" id="WP_380842349.1">
    <property type="nucleotide sequence ID" value="NZ_JBHSFP010000014.1"/>
</dbReference>
<keyword evidence="2" id="KW-0597">Phosphoprotein</keyword>
<protein>
    <submittedName>
        <fullName evidence="5">Polyketide synthase</fullName>
    </submittedName>
</protein>
<proteinExistence type="predicted"/>
<feature type="non-terminal residue" evidence="5">
    <location>
        <position position="442"/>
    </location>
</feature>
<dbReference type="PROSITE" id="PS52004">
    <property type="entry name" value="KS3_2"/>
    <property type="match status" value="1"/>
</dbReference>
<keyword evidence="6" id="KW-1185">Reference proteome</keyword>
<dbReference type="Pfam" id="PF00109">
    <property type="entry name" value="ketoacyl-synt"/>
    <property type="match status" value="1"/>
</dbReference>
<evidence type="ECO:0000313" key="6">
    <source>
        <dbReference type="Proteomes" id="UP001596004"/>
    </source>
</evidence>
<evidence type="ECO:0000256" key="2">
    <source>
        <dbReference type="ARBA" id="ARBA00022553"/>
    </source>
</evidence>
<dbReference type="CDD" id="cd00833">
    <property type="entry name" value="PKS"/>
    <property type="match status" value="1"/>
</dbReference>
<dbReference type="InterPro" id="IPR014031">
    <property type="entry name" value="Ketoacyl_synth_C"/>
</dbReference>
<dbReference type="SUPFAM" id="SSF53901">
    <property type="entry name" value="Thiolase-like"/>
    <property type="match status" value="1"/>
</dbReference>
<evidence type="ECO:0000256" key="1">
    <source>
        <dbReference type="ARBA" id="ARBA00022450"/>
    </source>
</evidence>
<dbReference type="Proteomes" id="UP001596004">
    <property type="component" value="Unassembled WGS sequence"/>
</dbReference>
<gene>
    <name evidence="5" type="ORF">ACFO60_20595</name>
</gene>
<feature type="compositionally biased region" description="Low complexity" evidence="3">
    <location>
        <begin position="46"/>
        <end position="59"/>
    </location>
</feature>
<evidence type="ECO:0000256" key="3">
    <source>
        <dbReference type="SAM" id="MobiDB-lite"/>
    </source>
</evidence>
<comment type="caution">
    <text evidence="5">The sequence shown here is derived from an EMBL/GenBank/DDBJ whole genome shotgun (WGS) entry which is preliminary data.</text>
</comment>
<sequence>MHTEDAVAVVGLSCRFARAADPAAFWRLLRQGESAVTRVPEDRWDANTNADTNANMNADTDADTDTDTDTDTDARAAGAPGVQWGSFLPGIDRFDAGFFRVSPREAAAMDPQQRLVLELGWEALEDAGLVPARLRGGRTGVFVGVMRDDYARLAQSLGVDPAARHTFTGLQRSLIADRLSYFLGTRGPSMTVDTGQSSSLVAVHLACRSLLAGESELALAGGVNLNIVAAGAMEAAGFGGLSPDGRCRTFDAGANGFVRGEGGGLVALKPLAAALADGDPVYCVIAGSAVGNDGGGGGLTVPSRLAQEQVLRLAYQDAGVDPARVGYVELHGTGTRIGDPIEAAALGAVLGAARPPGRPLPVGSVKTNLGHLEAAAGICGLIKTALAIRHRELPACLNYTTPNPDIPMEELRLRVCSEHTSWGEPGVPLVAGVSSFSMGGTN</sequence>
<evidence type="ECO:0000259" key="4">
    <source>
        <dbReference type="PROSITE" id="PS52004"/>
    </source>
</evidence>
<organism evidence="5 6">
    <name type="scientific">Sphaerisporangium dianthi</name>
    <dbReference type="NCBI Taxonomy" id="1436120"/>
    <lineage>
        <taxon>Bacteria</taxon>
        <taxon>Bacillati</taxon>
        <taxon>Actinomycetota</taxon>
        <taxon>Actinomycetes</taxon>
        <taxon>Streptosporangiales</taxon>
        <taxon>Streptosporangiaceae</taxon>
        <taxon>Sphaerisporangium</taxon>
    </lineage>
</organism>
<evidence type="ECO:0000313" key="5">
    <source>
        <dbReference type="EMBL" id="MFC4533179.1"/>
    </source>
</evidence>
<dbReference type="PANTHER" id="PTHR43775:SF37">
    <property type="entry name" value="SI:DKEY-61P9.11"/>
    <property type="match status" value="1"/>
</dbReference>
<dbReference type="InterPro" id="IPR014030">
    <property type="entry name" value="Ketoacyl_synth_N"/>
</dbReference>
<dbReference type="Pfam" id="PF02801">
    <property type="entry name" value="Ketoacyl-synt_C"/>
    <property type="match status" value="1"/>
</dbReference>
<dbReference type="InterPro" id="IPR016039">
    <property type="entry name" value="Thiolase-like"/>
</dbReference>
<dbReference type="Gene3D" id="3.40.47.10">
    <property type="match status" value="1"/>
</dbReference>
<keyword evidence="1" id="KW-0596">Phosphopantetheine</keyword>
<reference evidence="6" key="1">
    <citation type="journal article" date="2019" name="Int. J. Syst. Evol. Microbiol.">
        <title>The Global Catalogue of Microorganisms (GCM) 10K type strain sequencing project: providing services to taxonomists for standard genome sequencing and annotation.</title>
        <authorList>
            <consortium name="The Broad Institute Genomics Platform"/>
            <consortium name="The Broad Institute Genome Sequencing Center for Infectious Disease"/>
            <person name="Wu L."/>
            <person name="Ma J."/>
        </authorList>
    </citation>
    <scope>NUCLEOTIDE SEQUENCE [LARGE SCALE GENOMIC DNA]</scope>
    <source>
        <strain evidence="6">CGMCC 4.7132</strain>
    </source>
</reference>
<accession>A0ABV9CKY3</accession>
<dbReference type="SMART" id="SM00825">
    <property type="entry name" value="PKS_KS"/>
    <property type="match status" value="1"/>
</dbReference>
<name>A0ABV9CKY3_9ACTN</name>